<comment type="caution">
    <text evidence="1">The sequence shown here is derived from an EMBL/GenBank/DDBJ whole genome shotgun (WGS) entry which is preliminary data.</text>
</comment>
<protein>
    <submittedName>
        <fullName evidence="1">Uncharacterized protein</fullName>
    </submittedName>
</protein>
<dbReference type="Proteomes" id="UP001150603">
    <property type="component" value="Unassembled WGS sequence"/>
</dbReference>
<sequence>MSQLSFSSDDSERVSVMSTLISTSEHTMAKTEYSCEVVVEDLDPEDISFALALGDRASERIECVRINRCRMDGATFSALVDEMCKVDLSRLQTFDIAQNSVGGELVGPALLRLILHAKNIRHLALGWNKIALADLAALAPAKDSDIQLSIGHLDLRANPLSQPLKSSSRRSAKIATGAYSLTDLSWLPSLVAAMPRLTHVLLAQASVGDGDLVALIHALVAAVPPIEYIGLEWLGLGSRLSALRAILGDLSPKLAASPLRLHLNLSANTLGDSGMKVISESPAKMTSLTLSCNFVTERGASYLAQWLPCSGVSDLDLSDNHFGDQGVAALLSVPLPARNDTDAGWVIGGVRYSTQIKSLGLTSCCLSDTSLRMLTDAIGGQWAPLSSLRILRNSRISHGTKIAI</sequence>
<evidence type="ECO:0000313" key="1">
    <source>
        <dbReference type="EMBL" id="KAJ1950807.1"/>
    </source>
</evidence>
<proteinExistence type="predicted"/>
<dbReference type="EMBL" id="JANBPW010000119">
    <property type="protein sequence ID" value="KAJ1950807.1"/>
    <property type="molecule type" value="Genomic_DNA"/>
</dbReference>
<organism evidence="1 2">
    <name type="scientific">Linderina macrospora</name>
    <dbReference type="NCBI Taxonomy" id="4868"/>
    <lineage>
        <taxon>Eukaryota</taxon>
        <taxon>Fungi</taxon>
        <taxon>Fungi incertae sedis</taxon>
        <taxon>Zoopagomycota</taxon>
        <taxon>Kickxellomycotina</taxon>
        <taxon>Kickxellomycetes</taxon>
        <taxon>Kickxellales</taxon>
        <taxon>Kickxellaceae</taxon>
        <taxon>Linderina</taxon>
    </lineage>
</organism>
<keyword evidence="2" id="KW-1185">Reference proteome</keyword>
<accession>A0ACC1JGG1</accession>
<gene>
    <name evidence="1" type="ORF">FBU59_000511</name>
</gene>
<name>A0ACC1JGG1_9FUNG</name>
<reference evidence="1" key="1">
    <citation type="submission" date="2022-07" db="EMBL/GenBank/DDBJ databases">
        <title>Phylogenomic reconstructions and comparative analyses of Kickxellomycotina fungi.</title>
        <authorList>
            <person name="Reynolds N.K."/>
            <person name="Stajich J.E."/>
            <person name="Barry K."/>
            <person name="Grigoriev I.V."/>
            <person name="Crous P."/>
            <person name="Smith M.E."/>
        </authorList>
    </citation>
    <scope>NUCLEOTIDE SEQUENCE</scope>
    <source>
        <strain evidence="1">NRRL 5244</strain>
    </source>
</reference>
<evidence type="ECO:0000313" key="2">
    <source>
        <dbReference type="Proteomes" id="UP001150603"/>
    </source>
</evidence>